<keyword evidence="7 8" id="KW-0998">Cell outer membrane</keyword>
<accession>A0AAF1JYZ2</accession>
<dbReference type="InterPro" id="IPR039910">
    <property type="entry name" value="D15-like"/>
</dbReference>
<feature type="domain" description="POTRA" evidence="10">
    <location>
        <begin position="364"/>
        <end position="437"/>
    </location>
</feature>
<comment type="similarity">
    <text evidence="8">Belongs to the BamA family.</text>
</comment>
<dbReference type="Proteomes" id="UP001196068">
    <property type="component" value="Unassembled WGS sequence"/>
</dbReference>
<evidence type="ECO:0000259" key="10">
    <source>
        <dbReference type="PROSITE" id="PS51779"/>
    </source>
</evidence>
<dbReference type="RefSeq" id="WP_211876213.1">
    <property type="nucleotide sequence ID" value="NZ_JAAEDH010000032.1"/>
</dbReference>
<dbReference type="Pfam" id="PF07244">
    <property type="entry name" value="POTRA"/>
    <property type="match status" value="5"/>
</dbReference>
<gene>
    <name evidence="8 11" type="primary">bamA</name>
    <name evidence="11" type="ORF">GXW79_19900</name>
</gene>
<feature type="domain" description="POTRA" evidence="10">
    <location>
        <begin position="111"/>
        <end position="188"/>
    </location>
</feature>
<evidence type="ECO:0000256" key="8">
    <source>
        <dbReference type="HAMAP-Rule" id="MF_01430"/>
    </source>
</evidence>
<reference evidence="11" key="1">
    <citation type="submission" date="2020-01" db="EMBL/GenBank/DDBJ databases">
        <authorList>
            <person name="Rat A."/>
        </authorList>
    </citation>
    <scope>NUCLEOTIDE SEQUENCE</scope>
    <source>
        <strain evidence="11">LMG 28251</strain>
    </source>
</reference>
<dbReference type="PANTHER" id="PTHR12815">
    <property type="entry name" value="SORTING AND ASSEMBLY MACHINERY SAMM50 PROTEIN FAMILY MEMBER"/>
    <property type="match status" value="1"/>
</dbReference>
<dbReference type="GO" id="GO:0043165">
    <property type="term" value="P:Gram-negative-bacterium-type cell outer membrane assembly"/>
    <property type="evidence" value="ECO:0007669"/>
    <property type="project" value="UniProtKB-UniRule"/>
</dbReference>
<evidence type="ECO:0000256" key="4">
    <source>
        <dbReference type="ARBA" id="ARBA00022729"/>
    </source>
</evidence>
<dbReference type="InterPro" id="IPR023707">
    <property type="entry name" value="OM_assembly_BamA"/>
</dbReference>
<comment type="subcellular location">
    <subcellularLocation>
        <location evidence="8">Cell outer membrane</location>
    </subcellularLocation>
    <subcellularLocation>
        <location evidence="1">Membrane</location>
    </subcellularLocation>
</comment>
<comment type="caution">
    <text evidence="11">The sequence shown here is derived from an EMBL/GenBank/DDBJ whole genome shotgun (WGS) entry which is preliminary data.</text>
</comment>
<keyword evidence="3 8" id="KW-0812">Transmembrane</keyword>
<evidence type="ECO:0000256" key="3">
    <source>
        <dbReference type="ARBA" id="ARBA00022692"/>
    </source>
</evidence>
<evidence type="ECO:0000313" key="11">
    <source>
        <dbReference type="EMBL" id="MBR0657349.1"/>
    </source>
</evidence>
<organism evidence="11 12">
    <name type="scientific">Plastoroseomonas arctica</name>
    <dbReference type="NCBI Taxonomy" id="1509237"/>
    <lineage>
        <taxon>Bacteria</taxon>
        <taxon>Pseudomonadati</taxon>
        <taxon>Pseudomonadota</taxon>
        <taxon>Alphaproteobacteria</taxon>
        <taxon>Acetobacterales</taxon>
        <taxon>Acetobacteraceae</taxon>
        <taxon>Plastoroseomonas</taxon>
    </lineage>
</organism>
<feature type="domain" description="POTRA" evidence="10">
    <location>
        <begin position="43"/>
        <end position="110"/>
    </location>
</feature>
<name>A0AAF1JYZ2_9PROT</name>
<keyword evidence="6 8" id="KW-0472">Membrane</keyword>
<evidence type="ECO:0000256" key="5">
    <source>
        <dbReference type="ARBA" id="ARBA00022737"/>
    </source>
</evidence>
<reference evidence="11" key="2">
    <citation type="journal article" date="2021" name="Syst. Appl. Microbiol.">
        <title>Roseomonas hellenica sp. nov., isolated from roots of wild-growing Alkanna tinctoria.</title>
        <authorList>
            <person name="Rat A."/>
            <person name="Naranjo H.D."/>
            <person name="Lebbe L."/>
            <person name="Cnockaert M."/>
            <person name="Krigas N."/>
            <person name="Grigoriadou K."/>
            <person name="Maloupa E."/>
            <person name="Willems A."/>
        </authorList>
    </citation>
    <scope>NUCLEOTIDE SEQUENCE</scope>
    <source>
        <strain evidence="11">LMG 28251</strain>
    </source>
</reference>
<evidence type="ECO:0000256" key="7">
    <source>
        <dbReference type="ARBA" id="ARBA00023237"/>
    </source>
</evidence>
<feature type="signal peptide" evidence="8">
    <location>
        <begin position="1"/>
        <end position="21"/>
    </location>
</feature>
<evidence type="ECO:0000256" key="2">
    <source>
        <dbReference type="ARBA" id="ARBA00022452"/>
    </source>
</evidence>
<dbReference type="Gene3D" id="2.40.160.50">
    <property type="entry name" value="membrane protein fhac: a member of the omp85/tpsb transporter family"/>
    <property type="match status" value="1"/>
</dbReference>
<evidence type="ECO:0000256" key="9">
    <source>
        <dbReference type="NCBIfam" id="TIGR03303"/>
    </source>
</evidence>
<evidence type="ECO:0000256" key="6">
    <source>
        <dbReference type="ARBA" id="ARBA00023136"/>
    </source>
</evidence>
<protein>
    <recommendedName>
        <fullName evidence="8 9">Outer membrane protein assembly factor BamA</fullName>
    </recommendedName>
</protein>
<keyword evidence="4 8" id="KW-0732">Signal</keyword>
<feature type="chain" id="PRO_5041757495" description="Outer membrane protein assembly factor BamA" evidence="8">
    <location>
        <begin position="22"/>
        <end position="779"/>
    </location>
</feature>
<evidence type="ECO:0000313" key="12">
    <source>
        <dbReference type="Proteomes" id="UP001196068"/>
    </source>
</evidence>
<sequence length="779" mass="85940" precursor="true">MYPARAILLATLLMLPVIAAAQSPAPPARRPAPAAAVAAQPGGRITGIDVRGNQRIEADTIRSYMLVQVGDVADADRLDRSLRALFATGLFRDVEITPQGNRVQVTVTENPIVNRVAFEGNRRVSEDLLRGEALLRPRAVYTPAAAQGDRQRLLDLYARRGRFGARVEPKIIELDQNRVDVVYEIVEGDIALVSRINFVGNAAFSDGTLGEVVSTRESAWYRILSSSDIYEPERLALDRELLRRYYQRRGYADVQITGATAELSPDRTGFFLTYTINEGERYRFGAITVDSRVRGLEGSAIRPDIPITEGDQYDGEAVERATSALTDSLAVRGFPFAEVNPRVTRDAEARRVAIAFEITDGPRNFIERIEIAGNSRTQDRVIRREFRVAEGDPVNPTLVRRSRERLRALGYFSDVQISASPGSAADRVILNTQVQERATGEVSLGGGYSTDAGALADIGLRERNLLGTGIDARINALIGQRRRQLDFSVTDPQFLDRNLAAGIDLFAVQRNLLSIASYREERIGGSLRLGYEFNENLRQSVSYSLIQRRVFDVASDASRFIREQQGSTLLSQVSQTLTYDRRDDRIDPRSGYIVRLGTDLAGLGGDVSYLRTRIDGSFYVPLERYFGDRDYVLAVSGSAGRLDPFGDRDDRIVDRFFLGGDNLRGFAVGGAGPRDITTRDSLGGRILFTQTTELRFPLPVSADLGLTGRVFADVGLNYGLPSSVSGPEVRDSSSPRVGAGVGISWRSPIGLINIDLAQAVVKENYDRTQVFRFGFGTRF</sequence>
<dbReference type="Pfam" id="PF01103">
    <property type="entry name" value="Omp85"/>
    <property type="match status" value="1"/>
</dbReference>
<evidence type="ECO:0000256" key="1">
    <source>
        <dbReference type="ARBA" id="ARBA00004370"/>
    </source>
</evidence>
<dbReference type="AlphaFoldDB" id="A0AAF1JYZ2"/>
<dbReference type="EMBL" id="JAAEDH010000032">
    <property type="protein sequence ID" value="MBR0657349.1"/>
    <property type="molecule type" value="Genomic_DNA"/>
</dbReference>
<comment type="function">
    <text evidence="8">Part of the outer membrane protein assembly complex, which is involved in assembly and insertion of beta-barrel proteins into the outer membrane.</text>
</comment>
<dbReference type="HAMAP" id="MF_01430">
    <property type="entry name" value="OM_assembly_BamA"/>
    <property type="match status" value="1"/>
</dbReference>
<dbReference type="PANTHER" id="PTHR12815:SF23">
    <property type="entry name" value="OUTER MEMBRANE PROTEIN ASSEMBLY FACTOR BAMA"/>
    <property type="match status" value="1"/>
</dbReference>
<keyword evidence="2 8" id="KW-1134">Transmembrane beta strand</keyword>
<dbReference type="InterPro" id="IPR010827">
    <property type="entry name" value="BamA/TamA_POTRA"/>
</dbReference>
<dbReference type="GO" id="GO:0009279">
    <property type="term" value="C:cell outer membrane"/>
    <property type="evidence" value="ECO:0007669"/>
    <property type="project" value="UniProtKB-SubCell"/>
</dbReference>
<keyword evidence="5 8" id="KW-0677">Repeat</keyword>
<dbReference type="GO" id="GO:0051205">
    <property type="term" value="P:protein insertion into membrane"/>
    <property type="evidence" value="ECO:0007669"/>
    <property type="project" value="UniProtKB-UniRule"/>
</dbReference>
<dbReference type="InterPro" id="IPR034746">
    <property type="entry name" value="POTRA"/>
</dbReference>
<dbReference type="InterPro" id="IPR000184">
    <property type="entry name" value="Bac_surfAg_D15"/>
</dbReference>
<proteinExistence type="inferred from homology"/>
<dbReference type="NCBIfam" id="TIGR03303">
    <property type="entry name" value="OM_YaeT"/>
    <property type="match status" value="1"/>
</dbReference>
<keyword evidence="12" id="KW-1185">Reference proteome</keyword>
<dbReference type="Gene3D" id="3.10.20.310">
    <property type="entry name" value="membrane protein fhac"/>
    <property type="match status" value="5"/>
</dbReference>
<dbReference type="PIRSF" id="PIRSF006076">
    <property type="entry name" value="OM_assembly_OMP85"/>
    <property type="match status" value="1"/>
</dbReference>
<dbReference type="PROSITE" id="PS51779">
    <property type="entry name" value="POTRA"/>
    <property type="match status" value="3"/>
</dbReference>
<comment type="subunit">
    <text evidence="8">Part of the Bam complex.</text>
</comment>